<dbReference type="EMBL" id="JBHSWU010000292">
    <property type="protein sequence ID" value="MFC6724825.1"/>
    <property type="molecule type" value="Genomic_DNA"/>
</dbReference>
<feature type="non-terminal residue" evidence="3">
    <location>
        <position position="190"/>
    </location>
</feature>
<keyword evidence="4" id="KW-1185">Reference proteome</keyword>
<dbReference type="Gene3D" id="2.120.10.30">
    <property type="entry name" value="TolB, C-terminal domain"/>
    <property type="match status" value="1"/>
</dbReference>
<evidence type="ECO:0000259" key="2">
    <source>
        <dbReference type="Pfam" id="PF07995"/>
    </source>
</evidence>
<dbReference type="PANTHER" id="PTHR19328">
    <property type="entry name" value="HEDGEHOG-INTERACTING PROTEIN"/>
    <property type="match status" value="1"/>
</dbReference>
<sequence length="190" mass="20221">MDSKITRRRLLRSATVAGGIGLAGCSQLRPPSADDRTTAPGTDDRSTAATSSGGPDASPPPEDFPESVALETVASGLQAPVSVSFPEGEDRSYVADQTGVVYVYESGTRRDRPFLDLRDVVDYGGEKGLLGVALHPKFGENGRLFVRYSAPRRSGTPSNYSHTFVLSEFRATADGLRAVADSERTVLEIA</sequence>
<organism evidence="3 4">
    <name type="scientific">Halobium palmae</name>
    <dbReference type="NCBI Taxonomy" id="1776492"/>
    <lineage>
        <taxon>Archaea</taxon>
        <taxon>Methanobacteriati</taxon>
        <taxon>Methanobacteriota</taxon>
        <taxon>Stenosarchaea group</taxon>
        <taxon>Halobacteria</taxon>
        <taxon>Halobacteriales</taxon>
        <taxon>Haloferacaceae</taxon>
        <taxon>Halobium</taxon>
    </lineage>
</organism>
<feature type="region of interest" description="Disordered" evidence="1">
    <location>
        <begin position="22"/>
        <end position="65"/>
    </location>
</feature>
<dbReference type="PROSITE" id="PS51318">
    <property type="entry name" value="TAT"/>
    <property type="match status" value="1"/>
</dbReference>
<dbReference type="InterPro" id="IPR011042">
    <property type="entry name" value="6-blade_b-propeller_TolB-like"/>
</dbReference>
<dbReference type="InterPro" id="IPR011041">
    <property type="entry name" value="Quinoprot_gluc/sorb_DH_b-prop"/>
</dbReference>
<dbReference type="AlphaFoldDB" id="A0ABD5RZV0"/>
<dbReference type="Proteomes" id="UP001596328">
    <property type="component" value="Unassembled WGS sequence"/>
</dbReference>
<dbReference type="PANTHER" id="PTHR19328:SF75">
    <property type="entry name" value="ALDOSE SUGAR DEHYDROGENASE YLII"/>
    <property type="match status" value="1"/>
</dbReference>
<feature type="domain" description="Glucose/Sorbosone dehydrogenase" evidence="2">
    <location>
        <begin position="78"/>
        <end position="160"/>
    </location>
</feature>
<dbReference type="InterPro" id="IPR006311">
    <property type="entry name" value="TAT_signal"/>
</dbReference>
<evidence type="ECO:0000313" key="3">
    <source>
        <dbReference type="EMBL" id="MFC6724825.1"/>
    </source>
</evidence>
<evidence type="ECO:0000313" key="4">
    <source>
        <dbReference type="Proteomes" id="UP001596328"/>
    </source>
</evidence>
<accession>A0ABD5RZV0</accession>
<name>A0ABD5RZV0_9EURY</name>
<feature type="compositionally biased region" description="Basic and acidic residues" evidence="1">
    <location>
        <begin position="32"/>
        <end position="46"/>
    </location>
</feature>
<gene>
    <name evidence="3" type="ORF">ACFQE1_10675</name>
</gene>
<dbReference type="PROSITE" id="PS51257">
    <property type="entry name" value="PROKAR_LIPOPROTEIN"/>
    <property type="match status" value="1"/>
</dbReference>
<reference evidence="3 4" key="1">
    <citation type="journal article" date="2019" name="Int. J. Syst. Evol. Microbiol.">
        <title>The Global Catalogue of Microorganisms (GCM) 10K type strain sequencing project: providing services to taxonomists for standard genome sequencing and annotation.</title>
        <authorList>
            <consortium name="The Broad Institute Genomics Platform"/>
            <consortium name="The Broad Institute Genome Sequencing Center for Infectious Disease"/>
            <person name="Wu L."/>
            <person name="Ma J."/>
        </authorList>
    </citation>
    <scope>NUCLEOTIDE SEQUENCE [LARGE SCALE GENOMIC DNA]</scope>
    <source>
        <strain evidence="3 4">NBRC 111368</strain>
    </source>
</reference>
<comment type="caution">
    <text evidence="3">The sequence shown here is derived from an EMBL/GenBank/DDBJ whole genome shotgun (WGS) entry which is preliminary data.</text>
</comment>
<dbReference type="InterPro" id="IPR012938">
    <property type="entry name" value="Glc/Sorbosone_DH"/>
</dbReference>
<evidence type="ECO:0000256" key="1">
    <source>
        <dbReference type="SAM" id="MobiDB-lite"/>
    </source>
</evidence>
<dbReference type="Pfam" id="PF07995">
    <property type="entry name" value="GSDH"/>
    <property type="match status" value="1"/>
</dbReference>
<proteinExistence type="predicted"/>
<dbReference type="SUPFAM" id="SSF50952">
    <property type="entry name" value="Soluble quinoprotein glucose dehydrogenase"/>
    <property type="match status" value="1"/>
</dbReference>
<protein>
    <submittedName>
        <fullName evidence="3">PQQ-dependent sugar dehydrogenase</fullName>
    </submittedName>
</protein>